<feature type="domain" description="KH type-2" evidence="10">
    <location>
        <begin position="39"/>
        <end position="115"/>
    </location>
</feature>
<organism evidence="11">
    <name type="scientific">Undaria pinnatifida</name>
    <name type="common">Wakame</name>
    <name type="synonym">Alaria pinnatifida</name>
    <dbReference type="NCBI Taxonomy" id="74381"/>
    <lineage>
        <taxon>Eukaryota</taxon>
        <taxon>Sar</taxon>
        <taxon>Stramenopiles</taxon>
        <taxon>Ochrophyta</taxon>
        <taxon>PX clade</taxon>
        <taxon>Phaeophyceae</taxon>
        <taxon>Laminariales</taxon>
        <taxon>Alariaceae</taxon>
        <taxon>Undaria</taxon>
    </lineage>
</organism>
<evidence type="ECO:0000313" key="12">
    <source>
        <dbReference type="EMBL" id="AMM05495.1"/>
    </source>
</evidence>
<keyword evidence="5 7" id="KW-0687">Ribonucleoprotein</keyword>
<dbReference type="GO" id="GO:0009507">
    <property type="term" value="C:chloroplast"/>
    <property type="evidence" value="ECO:0007669"/>
    <property type="project" value="UniProtKB-SubCell"/>
</dbReference>
<evidence type="ECO:0000256" key="8">
    <source>
        <dbReference type="RuleBase" id="RU003624"/>
    </source>
</evidence>
<evidence type="ECO:0000256" key="1">
    <source>
        <dbReference type="ARBA" id="ARBA00010761"/>
    </source>
</evidence>
<dbReference type="InterPro" id="IPR018280">
    <property type="entry name" value="Ribosomal_uS3_CS"/>
</dbReference>
<keyword evidence="9 11" id="KW-0150">Chloroplast</keyword>
<sequence>MGHKTHPLGFRLGIVQEDRSLWYSGTNSYISFLKEDYTIREYISQFLISNNVGYSGITKLIIKRNETKKRLYIEIQSVVPGRIVGKSGSLLRTLDQELSALLKNKKVLINIVEITKPYTEASILVDVLVKKLEERVSFRKCIREILRRYRTEDELKGIKVQIAGRLNGAEIARTEWVREGRVPLQTLRANIDYSYKVAQTTYGILGIKIWLFKNEILAQKFI</sequence>
<dbReference type="InterPro" id="IPR036419">
    <property type="entry name" value="Ribosomal_S3_C_sf"/>
</dbReference>
<dbReference type="RefSeq" id="YP_009182576.1">
    <property type="nucleotide sequence ID" value="NC_028503.1"/>
</dbReference>
<dbReference type="PANTHER" id="PTHR11760">
    <property type="entry name" value="30S/40S RIBOSOMAL PROTEIN S3"/>
    <property type="match status" value="1"/>
</dbReference>
<evidence type="ECO:0000256" key="4">
    <source>
        <dbReference type="ARBA" id="ARBA00022980"/>
    </source>
</evidence>
<dbReference type="InterPro" id="IPR005704">
    <property type="entry name" value="Ribosomal_uS3_bac-typ"/>
</dbReference>
<evidence type="ECO:0000313" key="11">
    <source>
        <dbReference type="EMBL" id="AKG50001.1"/>
    </source>
</evidence>
<dbReference type="EMBL" id="KU200463">
    <property type="protein sequence ID" value="AMM05495.1"/>
    <property type="molecule type" value="Genomic_DNA"/>
</dbReference>
<dbReference type="InterPro" id="IPR004044">
    <property type="entry name" value="KH_dom_type_2"/>
</dbReference>
<evidence type="ECO:0000256" key="3">
    <source>
        <dbReference type="ARBA" id="ARBA00022884"/>
    </source>
</evidence>
<dbReference type="GO" id="GO:0003735">
    <property type="term" value="F:structural constituent of ribosome"/>
    <property type="evidence" value="ECO:0007669"/>
    <property type="project" value="InterPro"/>
</dbReference>
<dbReference type="Gene3D" id="3.30.1140.32">
    <property type="entry name" value="Ribosomal protein S3, C-terminal domain"/>
    <property type="match status" value="1"/>
</dbReference>
<keyword evidence="2 7" id="KW-0699">rRNA-binding</keyword>
<keyword evidence="4 7" id="KW-0689">Ribosomal protein</keyword>
<dbReference type="Pfam" id="PF07650">
    <property type="entry name" value="KH_2"/>
    <property type="match status" value="1"/>
</dbReference>
<dbReference type="InterPro" id="IPR015946">
    <property type="entry name" value="KH_dom-like_a/b"/>
</dbReference>
<dbReference type="InterPro" id="IPR001351">
    <property type="entry name" value="Ribosomal_uS3_C"/>
</dbReference>
<reference evidence="12" key="2">
    <citation type="submission" date="2015-11" db="EMBL/GenBank/DDBJ databases">
        <title>The complete chloroplast genome of Wakame (Undaria pinnatifida), an important economic macroalga of the family Alariaceae.</title>
        <authorList>
            <person name="Zhang Y."/>
            <person name="Hsiao C.-D."/>
        </authorList>
    </citation>
    <scope>NUCLEOTIDE SEQUENCE</scope>
</reference>
<dbReference type="Pfam" id="PF00189">
    <property type="entry name" value="Ribosomal_S3_C"/>
    <property type="match status" value="1"/>
</dbReference>
<dbReference type="CDD" id="cd02412">
    <property type="entry name" value="KH-II_30S_S3"/>
    <property type="match status" value="1"/>
</dbReference>
<name>A0A0R6ME13_UNDPI</name>
<dbReference type="SUPFAM" id="SSF54821">
    <property type="entry name" value="Ribosomal protein S3 C-terminal domain"/>
    <property type="match status" value="1"/>
</dbReference>
<dbReference type="GO" id="GO:0022627">
    <property type="term" value="C:cytosolic small ribosomal subunit"/>
    <property type="evidence" value="ECO:0007669"/>
    <property type="project" value="TreeGrafter"/>
</dbReference>
<proteinExistence type="inferred from homology"/>
<dbReference type="PROSITE" id="PS50823">
    <property type="entry name" value="KH_TYPE_2"/>
    <property type="match status" value="1"/>
</dbReference>
<evidence type="ECO:0000256" key="2">
    <source>
        <dbReference type="ARBA" id="ARBA00022730"/>
    </source>
</evidence>
<dbReference type="InterPro" id="IPR057258">
    <property type="entry name" value="Ribosomal_uS3"/>
</dbReference>
<comment type="similarity">
    <text evidence="1 7 8">Belongs to the universal ribosomal protein uS3 family.</text>
</comment>
<dbReference type="Gene3D" id="3.30.300.20">
    <property type="match status" value="1"/>
</dbReference>
<dbReference type="NCBIfam" id="TIGR01009">
    <property type="entry name" value="rpsC_bact"/>
    <property type="match status" value="1"/>
</dbReference>
<dbReference type="PROSITE" id="PS00548">
    <property type="entry name" value="RIBOSOMAL_S3"/>
    <property type="match status" value="1"/>
</dbReference>
<evidence type="ECO:0000256" key="5">
    <source>
        <dbReference type="ARBA" id="ARBA00023274"/>
    </source>
</evidence>
<dbReference type="AlphaFoldDB" id="A0A0R6ME13"/>
<gene>
    <name evidence="7 11" type="primary">rps3</name>
    <name evidence="11" type="ORF">LEIZ113</name>
</gene>
<evidence type="ECO:0000256" key="7">
    <source>
        <dbReference type="HAMAP-Rule" id="MF_01309"/>
    </source>
</evidence>
<dbReference type="GO" id="GO:0019843">
    <property type="term" value="F:rRNA binding"/>
    <property type="evidence" value="ECO:0007669"/>
    <property type="project" value="UniProtKB-UniRule"/>
</dbReference>
<dbReference type="GeneID" id="26381359"/>
<protein>
    <recommendedName>
        <fullName evidence="6 7">Small ribosomal subunit protein uS3c</fullName>
    </recommendedName>
</protein>
<accession>A0A0R6ME13</accession>
<comment type="subcellular location">
    <subcellularLocation>
        <location evidence="7 9">Plastid</location>
        <location evidence="7 9">Chloroplast</location>
    </subcellularLocation>
</comment>
<dbReference type="EMBL" id="KP298002">
    <property type="protein sequence ID" value="AKG50001.1"/>
    <property type="molecule type" value="Genomic_DNA"/>
</dbReference>
<dbReference type="GO" id="GO:0006412">
    <property type="term" value="P:translation"/>
    <property type="evidence" value="ECO:0007669"/>
    <property type="project" value="UniProtKB-UniRule"/>
</dbReference>
<evidence type="ECO:0000256" key="6">
    <source>
        <dbReference type="ARBA" id="ARBA00035154"/>
    </source>
</evidence>
<dbReference type="PANTHER" id="PTHR11760:SF19">
    <property type="entry name" value="SMALL RIBOSOMAL SUBUNIT PROTEIN US3C"/>
    <property type="match status" value="1"/>
</dbReference>
<evidence type="ECO:0000259" key="10">
    <source>
        <dbReference type="PROSITE" id="PS50823"/>
    </source>
</evidence>
<reference evidence="11" key="1">
    <citation type="journal article" date="2015" name="PLoS ONE">
        <title>Complete Plastid Genome Sequence of the Brown Alga Undaria pinnatifida.</title>
        <authorList>
            <person name="Zhang L."/>
            <person name="Wang X."/>
            <person name="Liu T."/>
            <person name="Wang G."/>
            <person name="Chi S."/>
            <person name="Liu C."/>
            <person name="Wang H."/>
        </authorList>
    </citation>
    <scope>NUCLEOTIDE SEQUENCE</scope>
</reference>
<dbReference type="HAMAP" id="MF_01309_B">
    <property type="entry name" value="Ribosomal_uS3_B"/>
    <property type="match status" value="1"/>
</dbReference>
<comment type="subunit">
    <text evidence="7 9">Part of the 30S ribosomal subunit.</text>
</comment>
<keyword evidence="3 7" id="KW-0694">RNA-binding</keyword>
<evidence type="ECO:0000256" key="9">
    <source>
        <dbReference type="RuleBase" id="RU003626"/>
    </source>
</evidence>
<dbReference type="InterPro" id="IPR009019">
    <property type="entry name" value="KH_sf_prok-type"/>
</dbReference>
<geneLocation type="chloroplast" evidence="11"/>
<keyword evidence="9 11" id="KW-0934">Plastid</keyword>
<dbReference type="SUPFAM" id="SSF54814">
    <property type="entry name" value="Prokaryotic type KH domain (KH-domain type II)"/>
    <property type="match status" value="1"/>
</dbReference>